<sequence length="545" mass="59708">MGTGKRGRPTQPTVKRHIRGGLGCEYRIAWMLRINRLYGDDQSLSVGKKFARAFRGGSWDREVDGSQITHWEKLDQIPGYEVIRRYEELLGLPRNSLIAVADVVYHDKRGTPGSPHLKRPPDPYGIRRAGLGDVVDRALSTDAMNGDDWDALTANLDATRTVLPASDPGWPAVVERLAQELLLAEHIHWAQRNEAMVRFVGDPSSTSMVIAVCDALSADSRNQVSSELLGLLEITPHPDAMAHLIRQVSTPVNEVARRGAWWAAAEKTGRGHLRTPDLIALAKHARRLLAGYEGHPDCRSAAANVLYQLHAVTPALFKSLRLNESDASVRNVLTGGRIVAVTDASVTVNRIAEVVLGQMSSGHLSTDPILAELLGDALFDPQVTARLGALSLIRVTPYRKPTANVLAMELGGKDARSNPDLFASMVRALAFLGTPTHRQHLEKIALATDGFAPRFRATVIHSLAHCGESDSADEVWTALIVRHLMNQSNPMEKHIADGLIYALGIQRRFGSLRRLVANPAMPGPVRAAASWWLNLPEHVLRSTSR</sequence>
<dbReference type="HOGENOM" id="CLU_499577_0_0_11"/>
<dbReference type="AlphaFoldDB" id="D3PWR7"/>
<proteinExistence type="predicted"/>
<accession>D3PWR7</accession>
<dbReference type="eggNOG" id="ENOG5032ZA1">
    <property type="taxonomic scope" value="Bacteria"/>
</dbReference>
<name>D3PWR7_STANL</name>
<organism evidence="1 2">
    <name type="scientific">Stackebrandtia nassauensis (strain DSM 44728 / CIP 108903 / NRRL B-16338 / NBRC 102104 / LLR-40K-21)</name>
    <dbReference type="NCBI Taxonomy" id="446470"/>
    <lineage>
        <taxon>Bacteria</taxon>
        <taxon>Bacillati</taxon>
        <taxon>Actinomycetota</taxon>
        <taxon>Actinomycetes</taxon>
        <taxon>Glycomycetales</taxon>
        <taxon>Glycomycetaceae</taxon>
        <taxon>Stackebrandtia</taxon>
    </lineage>
</organism>
<protein>
    <submittedName>
        <fullName evidence="1">Uncharacterized protein</fullName>
    </submittedName>
</protein>
<evidence type="ECO:0000313" key="2">
    <source>
        <dbReference type="Proteomes" id="UP000000844"/>
    </source>
</evidence>
<dbReference type="KEGG" id="sna:Snas_3629"/>
<dbReference type="RefSeq" id="WP_013018860.1">
    <property type="nucleotide sequence ID" value="NC_013947.1"/>
</dbReference>
<gene>
    <name evidence="1" type="ordered locus">Snas_3629</name>
</gene>
<keyword evidence="2" id="KW-1185">Reference proteome</keyword>
<dbReference type="Proteomes" id="UP000000844">
    <property type="component" value="Chromosome"/>
</dbReference>
<reference evidence="1 2" key="1">
    <citation type="journal article" date="2009" name="Stand. Genomic Sci.">
        <title>Complete genome sequence of Stackebrandtia nassauensis type strain (LLR-40K-21).</title>
        <authorList>
            <person name="Munk C."/>
            <person name="Lapidus A."/>
            <person name="Copeland A."/>
            <person name="Jando M."/>
            <person name="Mayilraj S."/>
            <person name="Glavina Del Rio T."/>
            <person name="Nolan M."/>
            <person name="Chen F."/>
            <person name="Lucas S."/>
            <person name="Tice H."/>
            <person name="Cheng J.F."/>
            <person name="Han C."/>
            <person name="Detter J.C."/>
            <person name="Bruce D."/>
            <person name="Goodwin L."/>
            <person name="Chain P."/>
            <person name="Pitluck S."/>
            <person name="Goker M."/>
            <person name="Ovchinikova G."/>
            <person name="Pati A."/>
            <person name="Ivanova N."/>
            <person name="Mavromatis K."/>
            <person name="Chen A."/>
            <person name="Palaniappan K."/>
            <person name="Land M."/>
            <person name="Hauser L."/>
            <person name="Chang Y.J."/>
            <person name="Jeffries C.D."/>
            <person name="Bristow J."/>
            <person name="Eisen J.A."/>
            <person name="Markowitz V."/>
            <person name="Hugenholtz P."/>
            <person name="Kyrpides N.C."/>
            <person name="Klenk H.P."/>
        </authorList>
    </citation>
    <scope>NUCLEOTIDE SEQUENCE [LARGE SCALE GENOMIC DNA]</scope>
    <source>
        <strain evidence="2">DSM 44728 / CIP 108903 / NRRL B-16338 / NBRC 102104 / LLR-40K-21</strain>
    </source>
</reference>
<dbReference type="EMBL" id="CP001778">
    <property type="protein sequence ID" value="ADD43289.1"/>
    <property type="molecule type" value="Genomic_DNA"/>
</dbReference>
<dbReference type="OrthoDB" id="3803328at2"/>
<evidence type="ECO:0000313" key="1">
    <source>
        <dbReference type="EMBL" id="ADD43289.1"/>
    </source>
</evidence>